<sequence length="256" mass="28462">SMLTSLDVDAAEQCYEALIVRTVLPHTEDLLKEVRTGISSGVYPSECDARLLQSMLCSVPQDAPYLINEFIVDPVSDHPPSDPLALLPILPLLSIASPPPASPLPRSLIDSVILPHLISSLATIPLGPETPSPANALNPYTTLWSHVLSETDGEEVLCSDGSGLGDTDSRGRPRRQDSFMCRMHATLLAWIGNSNDLGSLYECEKWFNAWIGALPKGWLEQKKVRVAVQRGETWIERARERRRMRERQREEQVVDM</sequence>
<proteinExistence type="predicted"/>
<dbReference type="Proteomes" id="UP000265618">
    <property type="component" value="Unassembled WGS sequence"/>
</dbReference>
<accession>A0A9K3D2Q6</accession>
<dbReference type="AlphaFoldDB" id="A0A9K3D2Q6"/>
<protein>
    <submittedName>
        <fullName evidence="1">Uncharacterized protein</fullName>
    </submittedName>
</protein>
<comment type="caution">
    <text evidence="1">The sequence shown here is derived from an EMBL/GenBank/DDBJ whole genome shotgun (WGS) entry which is preliminary data.</text>
</comment>
<organism evidence="1 2">
    <name type="scientific">Kipferlia bialata</name>
    <dbReference type="NCBI Taxonomy" id="797122"/>
    <lineage>
        <taxon>Eukaryota</taxon>
        <taxon>Metamonada</taxon>
        <taxon>Carpediemonas-like organisms</taxon>
        <taxon>Kipferlia</taxon>
    </lineage>
</organism>
<keyword evidence="2" id="KW-1185">Reference proteome</keyword>
<feature type="non-terminal residue" evidence="1">
    <location>
        <position position="1"/>
    </location>
</feature>
<dbReference type="EMBL" id="BDIP01003713">
    <property type="protein sequence ID" value="GIQ88038.1"/>
    <property type="molecule type" value="Genomic_DNA"/>
</dbReference>
<evidence type="ECO:0000313" key="1">
    <source>
        <dbReference type="EMBL" id="GIQ88038.1"/>
    </source>
</evidence>
<evidence type="ECO:0000313" key="2">
    <source>
        <dbReference type="Proteomes" id="UP000265618"/>
    </source>
</evidence>
<reference evidence="1 2" key="1">
    <citation type="journal article" date="2018" name="PLoS ONE">
        <title>The draft genome of Kipferlia bialata reveals reductive genome evolution in fornicate parasites.</title>
        <authorList>
            <person name="Tanifuji G."/>
            <person name="Takabayashi S."/>
            <person name="Kume K."/>
            <person name="Takagi M."/>
            <person name="Nakayama T."/>
            <person name="Kamikawa R."/>
            <person name="Inagaki Y."/>
            <person name="Hashimoto T."/>
        </authorList>
    </citation>
    <scope>NUCLEOTIDE SEQUENCE [LARGE SCALE GENOMIC DNA]</scope>
    <source>
        <strain evidence="1">NY0173</strain>
    </source>
</reference>
<name>A0A9K3D2Q6_9EUKA</name>
<gene>
    <name evidence="1" type="ORF">KIPB_010199</name>
</gene>